<evidence type="ECO:0000256" key="1">
    <source>
        <dbReference type="ARBA" id="ARBA00004370"/>
    </source>
</evidence>
<dbReference type="Proteomes" id="UP000835052">
    <property type="component" value="Unassembled WGS sequence"/>
</dbReference>
<protein>
    <recommendedName>
        <fullName evidence="8">G-protein coupled receptors family 1 profile domain-containing protein</fullName>
    </recommendedName>
</protein>
<evidence type="ECO:0008006" key="8">
    <source>
        <dbReference type="Google" id="ProtNLM"/>
    </source>
</evidence>
<feature type="transmembrane region" description="Helical" evidence="5">
    <location>
        <begin position="243"/>
        <end position="263"/>
    </location>
</feature>
<feature type="transmembrane region" description="Helical" evidence="5">
    <location>
        <begin position="283"/>
        <end position="302"/>
    </location>
</feature>
<dbReference type="Gene3D" id="1.20.1070.10">
    <property type="entry name" value="Rhodopsin 7-helix transmembrane proteins"/>
    <property type="match status" value="1"/>
</dbReference>
<gene>
    <name evidence="6" type="ORF">CAUJ_LOCUS3122</name>
</gene>
<dbReference type="GO" id="GO:0004930">
    <property type="term" value="F:G protein-coupled receptor activity"/>
    <property type="evidence" value="ECO:0007669"/>
    <property type="project" value="InterPro"/>
</dbReference>
<dbReference type="GO" id="GO:0016020">
    <property type="term" value="C:membrane"/>
    <property type="evidence" value="ECO:0007669"/>
    <property type="project" value="UniProtKB-SubCell"/>
</dbReference>
<proteinExistence type="predicted"/>
<keyword evidence="3 5" id="KW-1133">Transmembrane helix</keyword>
<evidence type="ECO:0000313" key="6">
    <source>
        <dbReference type="EMBL" id="CAD6187203.1"/>
    </source>
</evidence>
<dbReference type="InterPro" id="IPR052665">
    <property type="entry name" value="Neuropeptide-GPCR"/>
</dbReference>
<feature type="transmembrane region" description="Helical" evidence="5">
    <location>
        <begin position="97"/>
        <end position="118"/>
    </location>
</feature>
<feature type="transmembrane region" description="Helical" evidence="5">
    <location>
        <begin position="65"/>
        <end position="85"/>
    </location>
</feature>
<comment type="subcellular location">
    <subcellularLocation>
        <location evidence="1">Membrane</location>
    </subcellularLocation>
</comment>
<comment type="caution">
    <text evidence="6">The sequence shown here is derived from an EMBL/GenBank/DDBJ whole genome shotgun (WGS) entry which is preliminary data.</text>
</comment>
<dbReference type="PANTHER" id="PTHR24224">
    <property type="entry name" value="CARDIOACCELERATORY PEPTIDE RECEPTOR-RELATED"/>
    <property type="match status" value="1"/>
</dbReference>
<dbReference type="OrthoDB" id="5864054at2759"/>
<evidence type="ECO:0000256" key="2">
    <source>
        <dbReference type="ARBA" id="ARBA00022692"/>
    </source>
</evidence>
<keyword evidence="7" id="KW-1185">Reference proteome</keyword>
<feature type="transmembrane region" description="Helical" evidence="5">
    <location>
        <begin position="148"/>
        <end position="169"/>
    </location>
</feature>
<evidence type="ECO:0000313" key="7">
    <source>
        <dbReference type="Proteomes" id="UP000835052"/>
    </source>
</evidence>
<dbReference type="InterPro" id="IPR000276">
    <property type="entry name" value="GPCR_Rhodpsn"/>
</dbReference>
<reference evidence="6" key="1">
    <citation type="submission" date="2020-10" db="EMBL/GenBank/DDBJ databases">
        <authorList>
            <person name="Kikuchi T."/>
        </authorList>
    </citation>
    <scope>NUCLEOTIDE SEQUENCE</scope>
    <source>
        <strain evidence="6">NKZ352</strain>
    </source>
</reference>
<evidence type="ECO:0000256" key="3">
    <source>
        <dbReference type="ARBA" id="ARBA00022989"/>
    </source>
</evidence>
<name>A0A8S1GWL9_9PELO</name>
<evidence type="ECO:0000256" key="4">
    <source>
        <dbReference type="ARBA" id="ARBA00023136"/>
    </source>
</evidence>
<evidence type="ECO:0000256" key="5">
    <source>
        <dbReference type="SAM" id="Phobius"/>
    </source>
</evidence>
<sequence length="328" mass="36954">MSGLQTLYFVLYFFVPLAGIVLNGYVLSRLLRVAKKSAVRFETTSGLPLAAMTGGLYLVHTSSAFSVWCWLVLSILRYTAVFHPIKYRTIWRQPRNGLKALALSCCIFESWILFFVVFRQDETGTTCSEKDDIDAQYVKLAHLGDVCFFYAIPSLLRITLDFIVLLHCYSPFSVDSFDRAIFERRYAISGPPLRSYSTAADCEALNLRNNMALALTISSTTQVMSKKRAAYLKRKTAMVMRSIVISVLNILLNLPAHILRVWATLDNSSIPKDLVSTFEPIVQILYFSQFACNAFYLATSIYETSETPRSTVVVSSGRHVSRCISEDS</sequence>
<feature type="transmembrane region" description="Helical" evidence="5">
    <location>
        <begin position="6"/>
        <end position="27"/>
    </location>
</feature>
<organism evidence="6 7">
    <name type="scientific">Caenorhabditis auriculariae</name>
    <dbReference type="NCBI Taxonomy" id="2777116"/>
    <lineage>
        <taxon>Eukaryota</taxon>
        <taxon>Metazoa</taxon>
        <taxon>Ecdysozoa</taxon>
        <taxon>Nematoda</taxon>
        <taxon>Chromadorea</taxon>
        <taxon>Rhabditida</taxon>
        <taxon>Rhabditina</taxon>
        <taxon>Rhabditomorpha</taxon>
        <taxon>Rhabditoidea</taxon>
        <taxon>Rhabditidae</taxon>
        <taxon>Peloderinae</taxon>
        <taxon>Caenorhabditis</taxon>
    </lineage>
</organism>
<dbReference type="Pfam" id="PF00001">
    <property type="entry name" value="7tm_1"/>
    <property type="match status" value="1"/>
</dbReference>
<keyword evidence="4 5" id="KW-0472">Membrane</keyword>
<dbReference type="AlphaFoldDB" id="A0A8S1GWL9"/>
<dbReference type="EMBL" id="CAJGYM010000006">
    <property type="protein sequence ID" value="CAD6187203.1"/>
    <property type="molecule type" value="Genomic_DNA"/>
</dbReference>
<keyword evidence="2 5" id="KW-0812">Transmembrane</keyword>
<dbReference type="PANTHER" id="PTHR24224:SF37">
    <property type="entry name" value="G-PROTEIN COUPLED RECEPTORS FAMILY 1 PROFILE DOMAIN-CONTAINING PROTEIN"/>
    <property type="match status" value="1"/>
</dbReference>
<accession>A0A8S1GWL9</accession>
<dbReference type="SUPFAM" id="SSF81321">
    <property type="entry name" value="Family A G protein-coupled receptor-like"/>
    <property type="match status" value="1"/>
</dbReference>